<comment type="function">
    <text evidence="2">Catalyzes the ATP-dependent biosynthesis of glutamine from glutamate and ammonia.</text>
</comment>
<dbReference type="InterPro" id="IPR008147">
    <property type="entry name" value="Gln_synt_N"/>
</dbReference>
<dbReference type="EMBL" id="NOXG01000001">
    <property type="protein sequence ID" value="PYD76810.1"/>
    <property type="molecule type" value="Genomic_DNA"/>
</dbReference>
<dbReference type="GO" id="GO:0005524">
    <property type="term" value="F:ATP binding"/>
    <property type="evidence" value="ECO:0007669"/>
    <property type="project" value="UniProtKB-KW"/>
</dbReference>
<keyword evidence="5" id="KW-0067">ATP-binding</keyword>
<evidence type="ECO:0000256" key="3">
    <source>
        <dbReference type="ARBA" id="ARBA00022598"/>
    </source>
</evidence>
<evidence type="ECO:0000313" key="10">
    <source>
        <dbReference type="EMBL" id="PYD76810.1"/>
    </source>
</evidence>
<dbReference type="Pfam" id="PF16952">
    <property type="entry name" value="Gln-synt_N_2"/>
    <property type="match status" value="1"/>
</dbReference>
<dbReference type="InterPro" id="IPR008146">
    <property type="entry name" value="Gln_synth_cat_dom"/>
</dbReference>
<protein>
    <recommendedName>
        <fullName evidence="9">GS catalytic domain-containing protein</fullName>
    </recommendedName>
</protein>
<dbReference type="PROSITE" id="PS51987">
    <property type="entry name" value="GS_CATALYTIC"/>
    <property type="match status" value="1"/>
</dbReference>
<dbReference type="SUPFAM" id="SSF55931">
    <property type="entry name" value="Glutamine synthetase/guanido kinase"/>
    <property type="match status" value="1"/>
</dbReference>
<comment type="cofactor">
    <cofactor evidence="1">
        <name>Mg(2+)</name>
        <dbReference type="ChEBI" id="CHEBI:18420"/>
    </cofactor>
</comment>
<dbReference type="Proteomes" id="UP000247609">
    <property type="component" value="Unassembled WGS sequence"/>
</dbReference>
<sequence>MTTALGALLTNDLVGITRGRFFPLPARSAAMEKGCGWVPANLGLTPFDEIAADNPWGCIGDLRLLPDPQTRFLSRRLGDGALDGMLCDITTLDGTPWYGCGRSFLKAALSDLENEFGLILQGAFEMEFQIKGASWGAAPAFSLQAMRRADTMCRDLVDALTDIGAAPEIILPEYGQDQFELACAPRPGLQAADKAVLVREVVREVARLHGHRATFTPKLHPDGVGNGLHIHFSFLDATDGTPVAYDPARPHGVSARCGQFVAGIVRHMPALMVLCAPTVVSYLRLVPHHWSAAYSSFGALNREAALRICPIAPHADPARAFNIEFRPTDGTASPYWALGCLVRAGLEGLRQRLPTPPLLSGDPDALSEAERAQSGITRLPATLGAALECFLSDHVVRQWFDPVLIEGIRTAKKCEMDKTRDWSPENICEQYARIY</sequence>
<dbReference type="Pfam" id="PF00120">
    <property type="entry name" value="Gln-synt_C"/>
    <property type="match status" value="1"/>
</dbReference>
<evidence type="ECO:0000256" key="5">
    <source>
        <dbReference type="ARBA" id="ARBA00022840"/>
    </source>
</evidence>
<dbReference type="AlphaFoldDB" id="A0A318QDZ7"/>
<dbReference type="RefSeq" id="WP_110525467.1">
    <property type="nucleotide sequence ID" value="NZ_NOXG01000001.1"/>
</dbReference>
<evidence type="ECO:0000256" key="7">
    <source>
        <dbReference type="PROSITE-ProRule" id="PRU01331"/>
    </source>
</evidence>
<accession>A0A318QDZ7</accession>
<comment type="caution">
    <text evidence="10">The sequence shown here is derived from an EMBL/GenBank/DDBJ whole genome shotgun (WGS) entry which is preliminary data.</text>
</comment>
<proteinExistence type="inferred from homology"/>
<name>A0A318QDZ7_9PROT</name>
<keyword evidence="3" id="KW-0436">Ligase</keyword>
<evidence type="ECO:0000256" key="1">
    <source>
        <dbReference type="ARBA" id="ARBA00001946"/>
    </source>
</evidence>
<keyword evidence="4" id="KW-0547">Nucleotide-binding</keyword>
<evidence type="ECO:0000256" key="8">
    <source>
        <dbReference type="RuleBase" id="RU000384"/>
    </source>
</evidence>
<dbReference type="SMART" id="SM01230">
    <property type="entry name" value="Gln-synt_C"/>
    <property type="match status" value="1"/>
</dbReference>
<organism evidence="10 11">
    <name type="scientific">Novacetimonas pomaceti</name>
    <dbReference type="NCBI Taxonomy" id="2021998"/>
    <lineage>
        <taxon>Bacteria</taxon>
        <taxon>Pseudomonadati</taxon>
        <taxon>Pseudomonadota</taxon>
        <taxon>Alphaproteobacteria</taxon>
        <taxon>Acetobacterales</taxon>
        <taxon>Acetobacteraceae</taxon>
        <taxon>Novacetimonas</taxon>
    </lineage>
</organism>
<dbReference type="InterPro" id="IPR036651">
    <property type="entry name" value="Gln_synt_N_sf"/>
</dbReference>
<gene>
    <name evidence="10" type="ORF">CFR71_00090</name>
</gene>
<dbReference type="GO" id="GO:0006542">
    <property type="term" value="P:glutamine biosynthetic process"/>
    <property type="evidence" value="ECO:0007669"/>
    <property type="project" value="InterPro"/>
</dbReference>
<dbReference type="Gene3D" id="3.10.20.70">
    <property type="entry name" value="Glutamine synthetase, N-terminal domain"/>
    <property type="match status" value="1"/>
</dbReference>
<reference evidence="10 11" key="1">
    <citation type="submission" date="2017-07" db="EMBL/GenBank/DDBJ databases">
        <title>A draft genome sequence of Komagataeibacter sp. T5K1.</title>
        <authorList>
            <person name="Skraban J."/>
            <person name="Cleenwerck I."/>
            <person name="Vandamme P."/>
            <person name="Trcek J."/>
        </authorList>
    </citation>
    <scope>NUCLEOTIDE SEQUENCE [LARGE SCALE GENOMIC DNA]</scope>
    <source>
        <strain evidence="10 11">T5K1</strain>
    </source>
</reference>
<dbReference type="PANTHER" id="PTHR43785:SF12">
    <property type="entry name" value="TYPE-1 GLUTAMINE SYNTHETASE 2"/>
    <property type="match status" value="1"/>
</dbReference>
<evidence type="ECO:0000256" key="4">
    <source>
        <dbReference type="ARBA" id="ARBA00022741"/>
    </source>
</evidence>
<keyword evidence="6" id="KW-0535">Nitrogen fixation</keyword>
<evidence type="ECO:0000256" key="2">
    <source>
        <dbReference type="ARBA" id="ARBA00003117"/>
    </source>
</evidence>
<evidence type="ECO:0000256" key="6">
    <source>
        <dbReference type="ARBA" id="ARBA00023231"/>
    </source>
</evidence>
<feature type="domain" description="GS catalytic" evidence="9">
    <location>
        <begin position="101"/>
        <end position="435"/>
    </location>
</feature>
<comment type="similarity">
    <text evidence="7 8">Belongs to the glutamine synthetase family.</text>
</comment>
<dbReference type="InterPro" id="IPR014746">
    <property type="entry name" value="Gln_synth/guanido_kin_cat_dom"/>
</dbReference>
<dbReference type="PANTHER" id="PTHR43785">
    <property type="entry name" value="GAMMA-GLUTAMYLPUTRESCINE SYNTHETASE"/>
    <property type="match status" value="1"/>
</dbReference>
<dbReference type="GO" id="GO:0004356">
    <property type="term" value="F:glutamine synthetase activity"/>
    <property type="evidence" value="ECO:0007669"/>
    <property type="project" value="InterPro"/>
</dbReference>
<evidence type="ECO:0000259" key="9">
    <source>
        <dbReference type="PROSITE" id="PS51987"/>
    </source>
</evidence>
<evidence type="ECO:0000313" key="11">
    <source>
        <dbReference type="Proteomes" id="UP000247609"/>
    </source>
</evidence>
<dbReference type="Gene3D" id="3.30.590.10">
    <property type="entry name" value="Glutamine synthetase/guanido kinase, catalytic domain"/>
    <property type="match status" value="1"/>
</dbReference>